<evidence type="ECO:0000259" key="1">
    <source>
        <dbReference type="Pfam" id="PF16363"/>
    </source>
</evidence>
<dbReference type="InterPro" id="IPR036291">
    <property type="entry name" value="NAD(P)-bd_dom_sf"/>
</dbReference>
<dbReference type="AlphaFoldDB" id="A0A0K2VW08"/>
<dbReference type="Gene3D" id="3.40.50.720">
    <property type="entry name" value="NAD(P)-binding Rossmann-like Domain"/>
    <property type="match status" value="1"/>
</dbReference>
<reference evidence="3" key="1">
    <citation type="submission" date="2014-08" db="EMBL/GenBank/DDBJ databases">
        <authorList>
            <person name="Edwards T."/>
        </authorList>
    </citation>
    <scope>NUCLEOTIDE SEQUENCE [LARGE SCALE GENOMIC DNA]</scope>
</reference>
<proteinExistence type="predicted"/>
<protein>
    <submittedName>
        <fullName evidence="2">NAD-dependent epimerase/dehydratase</fullName>
    </submittedName>
</protein>
<dbReference type="PROSITE" id="PS00061">
    <property type="entry name" value="ADH_SHORT"/>
    <property type="match status" value="1"/>
</dbReference>
<dbReference type="SUPFAM" id="SSF51735">
    <property type="entry name" value="NAD(P)-binding Rossmann-fold domains"/>
    <property type="match status" value="1"/>
</dbReference>
<dbReference type="Pfam" id="PF16363">
    <property type="entry name" value="GDP_Man_Dehyd"/>
    <property type="match status" value="1"/>
</dbReference>
<feature type="domain" description="NAD(P)-binding" evidence="1">
    <location>
        <begin position="32"/>
        <end position="328"/>
    </location>
</feature>
<accession>A0A0K2VW08</accession>
<organism evidence="2 3">
    <name type="scientific">Mesorhizobium plurifarium</name>
    <dbReference type="NCBI Taxonomy" id="69974"/>
    <lineage>
        <taxon>Bacteria</taxon>
        <taxon>Pseudomonadati</taxon>
        <taxon>Pseudomonadota</taxon>
        <taxon>Alphaproteobacteria</taxon>
        <taxon>Hyphomicrobiales</taxon>
        <taxon>Phyllobacteriaceae</taxon>
        <taxon>Mesorhizobium</taxon>
    </lineage>
</organism>
<dbReference type="Proteomes" id="UP000182888">
    <property type="component" value="Unassembled WGS sequence"/>
</dbReference>
<name>A0A0K2VW08_MESPL</name>
<gene>
    <name evidence="2" type="ORF">MPL1032_20142</name>
</gene>
<dbReference type="PANTHER" id="PTHR43000">
    <property type="entry name" value="DTDP-D-GLUCOSE 4,6-DEHYDRATASE-RELATED"/>
    <property type="match status" value="1"/>
</dbReference>
<evidence type="ECO:0000313" key="3">
    <source>
        <dbReference type="Proteomes" id="UP000182888"/>
    </source>
</evidence>
<sequence length="340" mass="37383">MRIWNVIPIRRAAGDRKVIFANMVGTLTHRILVTGASGFVGTALLQLLEREHADCKVFELGHGEGWRNPIDLRDREAIDDAIREIQPTALVHLAAVAAPSDARNAPRHAWDVNVTGTMNLAESVMRHAPEARFVYVGSSEAYGASFRGAAGPLTEDAPLRPVNVYGATKAAADLMIGQMSYDGLRAIRFRPFNHTGPGQSDTYVVSDFARQVAEIMSGKREPVIHVGNLEAERDFLDVRDVVRAYAAAALQDCDTGPDCVYNIASGRPRGIRDILDTLIAQSGMAIEVREDPAKLRPNEIPVAYGDASKARQRLNWTPLVPFEQTLADVLGYWRRMSSLR</sequence>
<dbReference type="InterPro" id="IPR020904">
    <property type="entry name" value="Sc_DH/Rdtase_CS"/>
</dbReference>
<dbReference type="EMBL" id="CCND01000012">
    <property type="protein sequence ID" value="CDX55505.1"/>
    <property type="molecule type" value="Genomic_DNA"/>
</dbReference>
<dbReference type="InterPro" id="IPR016040">
    <property type="entry name" value="NAD(P)-bd_dom"/>
</dbReference>
<evidence type="ECO:0000313" key="2">
    <source>
        <dbReference type="EMBL" id="CDX55505.1"/>
    </source>
</evidence>
<dbReference type="Gene3D" id="3.90.25.10">
    <property type="entry name" value="UDP-galactose 4-epimerase, domain 1"/>
    <property type="match status" value="1"/>
</dbReference>